<dbReference type="GO" id="GO:0008999">
    <property type="term" value="F:protein-N-terminal-alanine acetyltransferase activity"/>
    <property type="evidence" value="ECO:0007669"/>
    <property type="project" value="TreeGrafter"/>
</dbReference>
<dbReference type="AlphaFoldDB" id="A0AAN0XUP0"/>
<dbReference type="InterPro" id="IPR016181">
    <property type="entry name" value="Acyl_CoA_acyltransferase"/>
</dbReference>
<reference evidence="2 3" key="1">
    <citation type="submission" date="2016-06" db="EMBL/GenBank/DDBJ databases">
        <title>Adaptive Radiation by Waves of Gene Transfer Leads to Fine-Scale Resource Partitioning in Marine Microbes.</title>
        <authorList>
            <person name="Hehemann J.-H."/>
            <person name="Arevalo P."/>
            <person name="Datta M.S."/>
            <person name="Yu X."/>
            <person name="Corzett C."/>
            <person name="Henschel A."/>
            <person name="Preheim S.P."/>
            <person name="Timberlake S."/>
            <person name="Alm E.J."/>
            <person name="Polz M.F."/>
        </authorList>
    </citation>
    <scope>NUCLEOTIDE SEQUENCE [LARGE SCALE GENOMIC DNA]</scope>
    <source>
        <strain evidence="2 3">FF50</strain>
    </source>
</reference>
<dbReference type="Gene3D" id="3.40.630.30">
    <property type="match status" value="1"/>
</dbReference>
<dbReference type="RefSeq" id="WP_065209857.1">
    <property type="nucleotide sequence ID" value="NZ_CP016177.1"/>
</dbReference>
<evidence type="ECO:0000313" key="3">
    <source>
        <dbReference type="Proteomes" id="UP000092018"/>
    </source>
</evidence>
<dbReference type="SUPFAM" id="SSF55729">
    <property type="entry name" value="Acyl-CoA N-acyltransferases (Nat)"/>
    <property type="match status" value="1"/>
</dbReference>
<name>A0AAN0XUP0_9VIBR</name>
<protein>
    <submittedName>
        <fullName evidence="2">Acetyltransferase</fullName>
    </submittedName>
</protein>
<dbReference type="GO" id="GO:1990189">
    <property type="term" value="F:protein N-terminal-serine acetyltransferase activity"/>
    <property type="evidence" value="ECO:0007669"/>
    <property type="project" value="TreeGrafter"/>
</dbReference>
<accession>A0AAN0XUP0</accession>
<gene>
    <name evidence="2" type="ORF">A6E01_06400</name>
</gene>
<dbReference type="InterPro" id="IPR000182">
    <property type="entry name" value="GNAT_dom"/>
</dbReference>
<dbReference type="PANTHER" id="PTHR43441:SF3">
    <property type="entry name" value="ACETYLTRANSFERASE"/>
    <property type="match status" value="1"/>
</dbReference>
<dbReference type="PANTHER" id="PTHR43441">
    <property type="entry name" value="RIBOSOMAL-PROTEIN-SERINE ACETYLTRANSFERASE"/>
    <property type="match status" value="1"/>
</dbReference>
<feature type="domain" description="N-acetyltransferase" evidence="1">
    <location>
        <begin position="21"/>
        <end position="176"/>
    </location>
</feature>
<organism evidence="2 3">
    <name type="scientific">Vibrio breoganii</name>
    <dbReference type="NCBI Taxonomy" id="553239"/>
    <lineage>
        <taxon>Bacteria</taxon>
        <taxon>Pseudomonadati</taxon>
        <taxon>Pseudomonadota</taxon>
        <taxon>Gammaproteobacteria</taxon>
        <taxon>Vibrionales</taxon>
        <taxon>Vibrionaceae</taxon>
        <taxon>Vibrio</taxon>
    </lineage>
</organism>
<proteinExistence type="predicted"/>
<dbReference type="Proteomes" id="UP000092018">
    <property type="component" value="Chromosome 1"/>
</dbReference>
<sequence>METTRLRLTPPSLEDQPAMLVAIKESEQELKEFLPWVPFALSQPASIENTQQAIENFAGFKDELRYSLIEKTSGRLIGAIGLIIRDKEVPFFEIGYWLRSDSVGKGFITEAVTRLEAYAFDELKANRIEIRAAQSNVKSRNVAQRCGYELEATLRNERRLPSGNLDNTLVFVKPRN</sequence>
<dbReference type="Pfam" id="PF13302">
    <property type="entry name" value="Acetyltransf_3"/>
    <property type="match status" value="1"/>
</dbReference>
<dbReference type="PROSITE" id="PS51186">
    <property type="entry name" value="GNAT"/>
    <property type="match status" value="1"/>
</dbReference>
<evidence type="ECO:0000259" key="1">
    <source>
        <dbReference type="PROSITE" id="PS51186"/>
    </source>
</evidence>
<dbReference type="InterPro" id="IPR051908">
    <property type="entry name" value="Ribosomal_N-acetyltransferase"/>
</dbReference>
<dbReference type="EMBL" id="CP016177">
    <property type="protein sequence ID" value="ANO32851.1"/>
    <property type="molecule type" value="Genomic_DNA"/>
</dbReference>
<evidence type="ECO:0000313" key="2">
    <source>
        <dbReference type="EMBL" id="ANO32851.1"/>
    </source>
</evidence>
<dbReference type="GO" id="GO:0005737">
    <property type="term" value="C:cytoplasm"/>
    <property type="evidence" value="ECO:0007669"/>
    <property type="project" value="TreeGrafter"/>
</dbReference>
<dbReference type="KEGG" id="vbr:A6E01_06400"/>